<gene>
    <name evidence="2" type="ORF">ACELLULO517_11355</name>
</gene>
<dbReference type="AlphaFoldDB" id="A0A964E422"/>
<protein>
    <submittedName>
        <fullName evidence="2">DUF3576 domain-containing protein</fullName>
    </submittedName>
</protein>
<organism evidence="2 3">
    <name type="scientific">Acidisoma cellulosilyticum</name>
    <dbReference type="NCBI Taxonomy" id="2802395"/>
    <lineage>
        <taxon>Bacteria</taxon>
        <taxon>Pseudomonadati</taxon>
        <taxon>Pseudomonadota</taxon>
        <taxon>Alphaproteobacteria</taxon>
        <taxon>Acetobacterales</taxon>
        <taxon>Acidocellaceae</taxon>
        <taxon>Acidisoma</taxon>
    </lineage>
</organism>
<dbReference type="Proteomes" id="UP000721844">
    <property type="component" value="Unassembled WGS sequence"/>
</dbReference>
<sequence length="190" mass="19702">MELTIRTSTFLSRGFAAVAVAGVLALTACGNAPSTPVDPQVLNGDEVSGAGFKNSGGGLLGADGLAFGINKNPHANGGGSANTGIGVNAYLWRGALDTLSFMPLSSADPFGGVIITDWYQPPGDAGERYKATAYILGQDLRADGVRVTVFKQVMQSGQWTDAEVSPGTNEQVEDKVLARARQLRVQSATN</sequence>
<proteinExistence type="predicted"/>
<keyword evidence="3" id="KW-1185">Reference proteome</keyword>
<keyword evidence="1" id="KW-0732">Signal</keyword>
<dbReference type="RefSeq" id="WP_227307482.1">
    <property type="nucleotide sequence ID" value="NZ_JAESVA010000003.1"/>
</dbReference>
<feature type="chain" id="PRO_5036855520" evidence="1">
    <location>
        <begin position="22"/>
        <end position="190"/>
    </location>
</feature>
<accession>A0A964E422</accession>
<dbReference type="EMBL" id="JAESVA010000003">
    <property type="protein sequence ID" value="MCB8880832.1"/>
    <property type="molecule type" value="Genomic_DNA"/>
</dbReference>
<dbReference type="Pfam" id="PF12100">
    <property type="entry name" value="DUF3576"/>
    <property type="match status" value="1"/>
</dbReference>
<evidence type="ECO:0000313" key="3">
    <source>
        <dbReference type="Proteomes" id="UP000721844"/>
    </source>
</evidence>
<feature type="signal peptide" evidence="1">
    <location>
        <begin position="1"/>
        <end position="21"/>
    </location>
</feature>
<dbReference type="PROSITE" id="PS51257">
    <property type="entry name" value="PROKAR_LIPOPROTEIN"/>
    <property type="match status" value="1"/>
</dbReference>
<dbReference type="InterPro" id="IPR021959">
    <property type="entry name" value="DUF3576"/>
</dbReference>
<reference evidence="2 3" key="1">
    <citation type="journal article" date="2021" name="Microorganisms">
        <title>Acidisoma silvae sp. nov. and Acidisomacellulosilytica sp. nov., Two Acidophilic Bacteria Isolated from Decaying Wood, Hydrolyzing Cellulose and Producing Poly-3-hydroxybutyrate.</title>
        <authorList>
            <person name="Mieszkin S."/>
            <person name="Pouder E."/>
            <person name="Uroz S."/>
            <person name="Simon-Colin C."/>
            <person name="Alain K."/>
        </authorList>
    </citation>
    <scope>NUCLEOTIDE SEQUENCE [LARGE SCALE GENOMIC DNA]</scope>
    <source>
        <strain evidence="2 3">HW T5.17</strain>
    </source>
</reference>
<evidence type="ECO:0000313" key="2">
    <source>
        <dbReference type="EMBL" id="MCB8880832.1"/>
    </source>
</evidence>
<evidence type="ECO:0000256" key="1">
    <source>
        <dbReference type="SAM" id="SignalP"/>
    </source>
</evidence>
<comment type="caution">
    <text evidence="2">The sequence shown here is derived from an EMBL/GenBank/DDBJ whole genome shotgun (WGS) entry which is preliminary data.</text>
</comment>
<name>A0A964E422_9PROT</name>